<dbReference type="Proteomes" id="UP001408789">
    <property type="component" value="Unassembled WGS sequence"/>
</dbReference>
<sequence>MPSFPPAKAGNWELVTNRKHRSKISSSKHITDGAISYFVSGIPPGVSSSDLWSVFQPYGLVCEAFVVKPKDSSSDRFGFVRIQGATNYFALEKTLNEVIFWGQHKLSVKLAKFDRFKNPIVLPPIPRTHSVSGLPPPPPLPIIEPMMRPSIISKPPAPSSSYSNAVSGNTPPPPKKSVIIPQSSAWKPKTCRMSSLWGVCLNLNSLMNAKRILLAEGLNNFEFFHLGGLDTLLTFPTAKEASEFLANGPSTWRLVFESLSLWEGKSIPFSRIICLNIHGVPIMARDEVTYNKIGESIGKLVCPSDFSWKDEDVSFGRVFIISDQRRIIDEEVSVFWRHETFMAWVTEESFSPWHNTSEAVSDYDFDNSDSDFISSDFDLEDGEIEPSPEIFESAGDDIETTDNGQDKVDLVGDNQDVRTEKVIDITHEIVLPAPMPSEKGVPLSSPFVNPSALFNEDFMCDSFDLFPDPLDPMPSSPLGCLNPGPNSRDLDNGPLPPLHVFGSFPSSGPSGPSSAPDLRFVVSPPDVGVSSQTETATSLPLIKRNPKKGKRGKSGHSSSSNFPLFGGYKSTIRNNALKSNLSSSTSRKSVGSSNVKPSIIQPEPPLSSEQQNLLLASEVGDLLGFNRDPSFLLKGTASVIDSTIGYP</sequence>
<organism evidence="4 5">
    <name type="scientific">Deinandra increscens subsp. villosa</name>
    <dbReference type="NCBI Taxonomy" id="3103831"/>
    <lineage>
        <taxon>Eukaryota</taxon>
        <taxon>Viridiplantae</taxon>
        <taxon>Streptophyta</taxon>
        <taxon>Embryophyta</taxon>
        <taxon>Tracheophyta</taxon>
        <taxon>Spermatophyta</taxon>
        <taxon>Magnoliopsida</taxon>
        <taxon>eudicotyledons</taxon>
        <taxon>Gunneridae</taxon>
        <taxon>Pentapetalae</taxon>
        <taxon>asterids</taxon>
        <taxon>campanulids</taxon>
        <taxon>Asterales</taxon>
        <taxon>Asteraceae</taxon>
        <taxon>Asteroideae</taxon>
        <taxon>Heliantheae alliance</taxon>
        <taxon>Madieae</taxon>
        <taxon>Madiinae</taxon>
        <taxon>Deinandra</taxon>
    </lineage>
</organism>
<evidence type="ECO:0000256" key="2">
    <source>
        <dbReference type="SAM" id="MobiDB-lite"/>
    </source>
</evidence>
<keyword evidence="1" id="KW-0694">RNA-binding</keyword>
<feature type="compositionally biased region" description="Polar residues" evidence="2">
    <location>
        <begin position="529"/>
        <end position="538"/>
    </location>
</feature>
<dbReference type="InterPro" id="IPR000504">
    <property type="entry name" value="RRM_dom"/>
</dbReference>
<dbReference type="Gene3D" id="3.30.70.330">
    <property type="match status" value="1"/>
</dbReference>
<feature type="region of interest" description="Disordered" evidence="2">
    <location>
        <begin position="154"/>
        <end position="179"/>
    </location>
</feature>
<comment type="caution">
    <text evidence="4">The sequence shown here is derived from an EMBL/GenBank/DDBJ whole genome shotgun (WGS) entry which is preliminary data.</text>
</comment>
<dbReference type="Pfam" id="PF00076">
    <property type="entry name" value="RRM_1"/>
    <property type="match status" value="1"/>
</dbReference>
<proteinExistence type="predicted"/>
<evidence type="ECO:0000256" key="1">
    <source>
        <dbReference type="PROSITE-ProRule" id="PRU00176"/>
    </source>
</evidence>
<dbReference type="GO" id="GO:0003723">
    <property type="term" value="F:RNA binding"/>
    <property type="evidence" value="ECO:0007669"/>
    <property type="project" value="UniProtKB-UniRule"/>
</dbReference>
<dbReference type="InterPro" id="IPR012677">
    <property type="entry name" value="Nucleotide-bd_a/b_plait_sf"/>
</dbReference>
<dbReference type="EMBL" id="JBCNJP010000006">
    <property type="protein sequence ID" value="KAK9078315.1"/>
    <property type="molecule type" value="Genomic_DNA"/>
</dbReference>
<feature type="compositionally biased region" description="Low complexity" evidence="2">
    <location>
        <begin position="154"/>
        <end position="167"/>
    </location>
</feature>
<dbReference type="PROSITE" id="PS50102">
    <property type="entry name" value="RRM"/>
    <property type="match status" value="1"/>
</dbReference>
<feature type="compositionally biased region" description="Basic residues" evidence="2">
    <location>
        <begin position="544"/>
        <end position="554"/>
    </location>
</feature>
<gene>
    <name evidence="4" type="ORF">SSX86_002372</name>
</gene>
<evidence type="ECO:0000313" key="5">
    <source>
        <dbReference type="Proteomes" id="UP001408789"/>
    </source>
</evidence>
<dbReference type="AlphaFoldDB" id="A0AAP0HD34"/>
<reference evidence="4 5" key="1">
    <citation type="submission" date="2024-04" db="EMBL/GenBank/DDBJ databases">
        <title>The reference genome of an endangered Asteraceae, Deinandra increscens subsp. villosa, native to the Central Coast of California.</title>
        <authorList>
            <person name="Guilliams M."/>
            <person name="Hasenstab-Lehman K."/>
            <person name="Meyer R."/>
            <person name="Mcevoy S."/>
        </authorList>
    </citation>
    <scope>NUCLEOTIDE SEQUENCE [LARGE SCALE GENOMIC DNA]</scope>
    <source>
        <tissue evidence="4">Leaf</tissue>
    </source>
</reference>
<protein>
    <recommendedName>
        <fullName evidence="3">RRM domain-containing protein</fullName>
    </recommendedName>
</protein>
<dbReference type="SMART" id="SM00360">
    <property type="entry name" value="RRM"/>
    <property type="match status" value="1"/>
</dbReference>
<evidence type="ECO:0000313" key="4">
    <source>
        <dbReference type="EMBL" id="KAK9078315.1"/>
    </source>
</evidence>
<feature type="compositionally biased region" description="Low complexity" evidence="2">
    <location>
        <begin position="578"/>
        <end position="593"/>
    </location>
</feature>
<accession>A0AAP0HD34</accession>
<feature type="compositionally biased region" description="Low complexity" evidence="2">
    <location>
        <begin position="501"/>
        <end position="514"/>
    </location>
</feature>
<feature type="region of interest" description="Disordered" evidence="2">
    <location>
        <begin position="476"/>
        <end position="562"/>
    </location>
</feature>
<dbReference type="SUPFAM" id="SSF54928">
    <property type="entry name" value="RNA-binding domain, RBD"/>
    <property type="match status" value="1"/>
</dbReference>
<name>A0AAP0HD34_9ASTR</name>
<feature type="domain" description="RRM" evidence="3">
    <location>
        <begin position="35"/>
        <end position="113"/>
    </location>
</feature>
<feature type="region of interest" description="Disordered" evidence="2">
    <location>
        <begin position="578"/>
        <end position="606"/>
    </location>
</feature>
<evidence type="ECO:0000259" key="3">
    <source>
        <dbReference type="PROSITE" id="PS50102"/>
    </source>
</evidence>
<dbReference type="InterPro" id="IPR035979">
    <property type="entry name" value="RBD_domain_sf"/>
</dbReference>
<keyword evidence="5" id="KW-1185">Reference proteome</keyword>